<evidence type="ECO:0000313" key="1">
    <source>
        <dbReference type="EMBL" id="TXN38368.1"/>
    </source>
</evidence>
<gene>
    <name evidence="1" type="ORF">FVB32_08755</name>
</gene>
<dbReference type="AlphaFoldDB" id="A0A5C8VC29"/>
<reference evidence="1 2" key="1">
    <citation type="submission" date="2019-08" db="EMBL/GenBank/DDBJ databases">
        <title>Professor.</title>
        <authorList>
            <person name="Park J.S."/>
        </authorList>
    </citation>
    <scope>NUCLEOTIDE SEQUENCE [LARGE SCALE GENOMIC DNA]</scope>
    <source>
        <strain evidence="1 2">176CP5-101</strain>
    </source>
</reference>
<name>A0A5C8VC29_9FLAO</name>
<protein>
    <submittedName>
        <fullName evidence="1">Transcriptional regulator</fullName>
    </submittedName>
</protein>
<accession>A0A5C8VC29</accession>
<keyword evidence="2" id="KW-1185">Reference proteome</keyword>
<proteinExistence type="predicted"/>
<dbReference type="EMBL" id="VRUR01000001">
    <property type="protein sequence ID" value="TXN38368.1"/>
    <property type="molecule type" value="Genomic_DNA"/>
</dbReference>
<sequence>MSIATAIITGDIINSRKATPEAWLSSLKKVLNIYGREPKQWEVYRGDSFQLEILPEKALEAAIHIKASLKQERGIDVRMAIGLGEKNYSSEKITESNGSAFVHSGECFEGLKKQTLALKSNSEAFDTTLNLMLQLAALSMDDWLPATSRVVTTAMEHPDANQKELAAILDNSQSNISEALLRAGFDEVQKMIQFYKTQLTTL</sequence>
<comment type="caution">
    <text evidence="1">The sequence shown here is derived from an EMBL/GenBank/DDBJ whole genome shotgun (WGS) entry which is preliminary data.</text>
</comment>
<evidence type="ECO:0000313" key="2">
    <source>
        <dbReference type="Proteomes" id="UP000321456"/>
    </source>
</evidence>
<dbReference type="Proteomes" id="UP000321456">
    <property type="component" value="Unassembled WGS sequence"/>
</dbReference>
<organism evidence="1 2">
    <name type="scientific">Flagellimonas hymeniacidonis</name>
    <dbReference type="NCBI Taxonomy" id="2603628"/>
    <lineage>
        <taxon>Bacteria</taxon>
        <taxon>Pseudomonadati</taxon>
        <taxon>Bacteroidota</taxon>
        <taxon>Flavobacteriia</taxon>
        <taxon>Flavobacteriales</taxon>
        <taxon>Flavobacteriaceae</taxon>
        <taxon>Flagellimonas</taxon>
    </lineage>
</organism>
<dbReference type="RefSeq" id="WP_147743315.1">
    <property type="nucleotide sequence ID" value="NZ_VRUR01000001.1"/>
</dbReference>